<sequence length="67" mass="7936">MQKVIFRGERETYIANGKRILLVDGRHIKRVCRPNASERLMHRLRLNESSARVKYFFTPLDISDVMC</sequence>
<accession>A0A026W101</accession>
<protein>
    <submittedName>
        <fullName evidence="1">Uncharacterized protein</fullName>
    </submittedName>
</protein>
<reference evidence="1 2" key="1">
    <citation type="journal article" date="2014" name="Curr. Biol.">
        <title>The genome of the clonal raider ant Cerapachys biroi.</title>
        <authorList>
            <person name="Oxley P.R."/>
            <person name="Ji L."/>
            <person name="Fetter-Pruneda I."/>
            <person name="McKenzie S.K."/>
            <person name="Li C."/>
            <person name="Hu H."/>
            <person name="Zhang G."/>
            <person name="Kronauer D.J."/>
        </authorList>
    </citation>
    <scope>NUCLEOTIDE SEQUENCE [LARGE SCALE GENOMIC DNA]</scope>
</reference>
<keyword evidence="2" id="KW-1185">Reference proteome</keyword>
<evidence type="ECO:0000313" key="2">
    <source>
        <dbReference type="Proteomes" id="UP000053097"/>
    </source>
</evidence>
<dbReference type="Proteomes" id="UP000053097">
    <property type="component" value="Unassembled WGS sequence"/>
</dbReference>
<name>A0A026W101_OOCBI</name>
<organism evidence="1 2">
    <name type="scientific">Ooceraea biroi</name>
    <name type="common">Clonal raider ant</name>
    <name type="synonym">Cerapachys biroi</name>
    <dbReference type="NCBI Taxonomy" id="2015173"/>
    <lineage>
        <taxon>Eukaryota</taxon>
        <taxon>Metazoa</taxon>
        <taxon>Ecdysozoa</taxon>
        <taxon>Arthropoda</taxon>
        <taxon>Hexapoda</taxon>
        <taxon>Insecta</taxon>
        <taxon>Pterygota</taxon>
        <taxon>Neoptera</taxon>
        <taxon>Endopterygota</taxon>
        <taxon>Hymenoptera</taxon>
        <taxon>Apocrita</taxon>
        <taxon>Aculeata</taxon>
        <taxon>Formicoidea</taxon>
        <taxon>Formicidae</taxon>
        <taxon>Dorylinae</taxon>
        <taxon>Ooceraea</taxon>
    </lineage>
</organism>
<gene>
    <name evidence="1" type="ORF">X777_11774</name>
</gene>
<proteinExistence type="predicted"/>
<dbReference type="AlphaFoldDB" id="A0A026W101"/>
<dbReference type="EMBL" id="KK107502">
    <property type="protein sequence ID" value="EZA49688.1"/>
    <property type="molecule type" value="Genomic_DNA"/>
</dbReference>
<evidence type="ECO:0000313" key="1">
    <source>
        <dbReference type="EMBL" id="EZA49688.1"/>
    </source>
</evidence>